<dbReference type="PANTHER" id="PTHR42103">
    <property type="entry name" value="ALPHA/BETA-HYDROLASES SUPERFAMILY PROTEIN"/>
    <property type="match status" value="1"/>
</dbReference>
<keyword evidence="3" id="KW-1185">Reference proteome</keyword>
<dbReference type="PANTHER" id="PTHR42103:SF2">
    <property type="entry name" value="AB HYDROLASE-1 DOMAIN-CONTAINING PROTEIN"/>
    <property type="match status" value="1"/>
</dbReference>
<dbReference type="Pfam" id="PF20408">
    <property type="entry name" value="Abhydrolase_11"/>
    <property type="match status" value="1"/>
</dbReference>
<dbReference type="Proteomes" id="UP000198356">
    <property type="component" value="Unassembled WGS sequence"/>
</dbReference>
<protein>
    <recommendedName>
        <fullName evidence="1">KANL3/Tex30 alpha/beta hydrolase-like domain-containing protein</fullName>
    </recommendedName>
</protein>
<proteinExistence type="predicted"/>
<feature type="domain" description="KANL3/Tex30 alpha/beta hydrolase-like" evidence="1">
    <location>
        <begin position="44"/>
        <end position="214"/>
    </location>
</feature>
<dbReference type="RefSeq" id="WP_089408583.1">
    <property type="nucleotide sequence ID" value="NZ_FZOU01000003.1"/>
</dbReference>
<evidence type="ECO:0000313" key="3">
    <source>
        <dbReference type="Proteomes" id="UP000198356"/>
    </source>
</evidence>
<evidence type="ECO:0000313" key="2">
    <source>
        <dbReference type="EMBL" id="SNT02422.1"/>
    </source>
</evidence>
<evidence type="ECO:0000259" key="1">
    <source>
        <dbReference type="Pfam" id="PF20408"/>
    </source>
</evidence>
<name>A0A239J9X6_9BACT</name>
<dbReference type="OrthoDB" id="9800435at2"/>
<sequence>MSFQSHVKTVDNLHGPAGRLEAVLNTGLDDAPFAALVCHPHPPSGGTMHNKVVYHTMKAFSHFGLPVLRFNFRGTGLSEGSHDEGRGEVDDTRAALDWLEDTLGLPILFAGFSFGSNIGMRACCGDHRVKGLVGLGLPVQAAGRSYTYDFLPGCAQPKLFLSGDHDQFCPRDVMEQVFASATEPKRLVWIAESEHFFQGIPGSPTPKLDQMQTALRGWLQETYGLVEPK</sequence>
<gene>
    <name evidence="2" type="ORF">SAMN05421770_103501</name>
</gene>
<dbReference type="EMBL" id="FZOU01000003">
    <property type="protein sequence ID" value="SNT02422.1"/>
    <property type="molecule type" value="Genomic_DNA"/>
</dbReference>
<reference evidence="2 3" key="1">
    <citation type="submission" date="2017-06" db="EMBL/GenBank/DDBJ databases">
        <authorList>
            <person name="Kim H.J."/>
            <person name="Triplett B.A."/>
        </authorList>
    </citation>
    <scope>NUCLEOTIDE SEQUENCE [LARGE SCALE GENOMIC DNA]</scope>
    <source>
        <strain evidence="2 3">DSM 18704</strain>
    </source>
</reference>
<accession>A0A239J9X6</accession>
<organism evidence="2 3">
    <name type="scientific">Granulicella rosea</name>
    <dbReference type="NCBI Taxonomy" id="474952"/>
    <lineage>
        <taxon>Bacteria</taxon>
        <taxon>Pseudomonadati</taxon>
        <taxon>Acidobacteriota</taxon>
        <taxon>Terriglobia</taxon>
        <taxon>Terriglobales</taxon>
        <taxon>Acidobacteriaceae</taxon>
        <taxon>Granulicella</taxon>
    </lineage>
</organism>
<dbReference type="InterPro" id="IPR029058">
    <property type="entry name" value="AB_hydrolase_fold"/>
</dbReference>
<dbReference type="SUPFAM" id="SSF53474">
    <property type="entry name" value="alpha/beta-Hydrolases"/>
    <property type="match status" value="1"/>
</dbReference>
<dbReference type="AlphaFoldDB" id="A0A239J9X6"/>
<dbReference type="InterPro" id="IPR046879">
    <property type="entry name" value="KANL3/Tex30_Abhydrolase"/>
</dbReference>
<dbReference type="Gene3D" id="3.40.50.1820">
    <property type="entry name" value="alpha/beta hydrolase"/>
    <property type="match status" value="1"/>
</dbReference>